<evidence type="ECO:0000256" key="5">
    <source>
        <dbReference type="ARBA" id="ARBA00022723"/>
    </source>
</evidence>
<dbReference type="GO" id="GO:0000712">
    <property type="term" value="P:resolution of meiotic recombination intermediates"/>
    <property type="evidence" value="ECO:0007669"/>
    <property type="project" value="TreeGrafter"/>
</dbReference>
<dbReference type="GO" id="GO:0031297">
    <property type="term" value="P:replication fork processing"/>
    <property type="evidence" value="ECO:0007669"/>
    <property type="project" value="UniProtKB-ARBA"/>
</dbReference>
<comment type="similarity">
    <text evidence="3 13">Belongs to the XPF family.</text>
</comment>
<protein>
    <recommendedName>
        <fullName evidence="13">Crossover junction endonuclease MUS81</fullName>
        <ecNumber evidence="13">3.1.22.-</ecNumber>
    </recommendedName>
</protein>
<dbReference type="GO" id="GO:0008821">
    <property type="term" value="F:crossover junction DNA endonuclease activity"/>
    <property type="evidence" value="ECO:0007669"/>
    <property type="project" value="UniProtKB-UniRule"/>
</dbReference>
<feature type="region of interest" description="Disordered" evidence="14">
    <location>
        <begin position="94"/>
        <end position="137"/>
    </location>
</feature>
<evidence type="ECO:0000256" key="6">
    <source>
        <dbReference type="ARBA" id="ARBA00022759"/>
    </source>
</evidence>
<organism evidence="16 17">
    <name type="scientific">Pomacea canaliculata</name>
    <name type="common">Golden apple snail</name>
    <dbReference type="NCBI Taxonomy" id="400727"/>
    <lineage>
        <taxon>Eukaryota</taxon>
        <taxon>Metazoa</taxon>
        <taxon>Spiralia</taxon>
        <taxon>Lophotrochozoa</taxon>
        <taxon>Mollusca</taxon>
        <taxon>Gastropoda</taxon>
        <taxon>Caenogastropoda</taxon>
        <taxon>Architaenioglossa</taxon>
        <taxon>Ampullarioidea</taxon>
        <taxon>Ampullariidae</taxon>
        <taxon>Pomacea</taxon>
    </lineage>
</organism>
<keyword evidence="6 13" id="KW-0255">Endonuclease</keyword>
<keyword evidence="12 13" id="KW-0539">Nucleus</keyword>
<keyword evidence="11 13" id="KW-0234">DNA repair</keyword>
<dbReference type="EC" id="3.1.22.-" evidence="13"/>
<dbReference type="GO" id="GO:0006308">
    <property type="term" value="P:DNA catabolic process"/>
    <property type="evidence" value="ECO:0007669"/>
    <property type="project" value="UniProtKB-UniRule"/>
</dbReference>
<comment type="cofactor">
    <cofactor evidence="1 13">
        <name>Mg(2+)</name>
        <dbReference type="ChEBI" id="CHEBI:18420"/>
    </cofactor>
</comment>
<dbReference type="Proteomes" id="UP000245119">
    <property type="component" value="Linkage Group LG8"/>
</dbReference>
<comment type="caution">
    <text evidence="16">The sequence shown here is derived from an EMBL/GenBank/DDBJ whole genome shotgun (WGS) entry which is preliminary data.</text>
</comment>
<dbReference type="InterPro" id="IPR036388">
    <property type="entry name" value="WH-like_DNA-bd_sf"/>
</dbReference>
<dbReference type="InterPro" id="IPR047416">
    <property type="entry name" value="XPF_nuclease_Mus81"/>
</dbReference>
<keyword evidence="17" id="KW-1185">Reference proteome</keyword>
<reference evidence="16 17" key="1">
    <citation type="submission" date="2018-04" db="EMBL/GenBank/DDBJ databases">
        <title>The genome of golden apple snail Pomacea canaliculata provides insight into stress tolerance and invasive adaptation.</title>
        <authorList>
            <person name="Liu C."/>
            <person name="Liu B."/>
            <person name="Ren Y."/>
            <person name="Zhang Y."/>
            <person name="Wang H."/>
            <person name="Li S."/>
            <person name="Jiang F."/>
            <person name="Yin L."/>
            <person name="Zhang G."/>
            <person name="Qian W."/>
            <person name="Fan W."/>
        </authorList>
    </citation>
    <scope>NUCLEOTIDE SEQUENCE [LARGE SCALE GENOMIC DNA]</scope>
    <source>
        <strain evidence="16">SZHN2017</strain>
        <tissue evidence="16">Muscle</tissue>
    </source>
</reference>
<evidence type="ECO:0000256" key="1">
    <source>
        <dbReference type="ARBA" id="ARBA00001946"/>
    </source>
</evidence>
<dbReference type="Gene3D" id="3.40.50.10130">
    <property type="match status" value="1"/>
</dbReference>
<keyword evidence="4 13" id="KW-0540">Nuclease</keyword>
<dbReference type="InterPro" id="IPR011335">
    <property type="entry name" value="Restrct_endonuc-II-like"/>
</dbReference>
<evidence type="ECO:0000256" key="11">
    <source>
        <dbReference type="ARBA" id="ARBA00023204"/>
    </source>
</evidence>
<dbReference type="PANTHER" id="PTHR13451">
    <property type="entry name" value="CLASS II CROSSOVER JUNCTION ENDONUCLEASE MUS81"/>
    <property type="match status" value="1"/>
</dbReference>
<dbReference type="SUPFAM" id="SSF47802">
    <property type="entry name" value="DNA polymerase beta, N-terminal domain-like"/>
    <property type="match status" value="1"/>
</dbReference>
<comment type="subcellular location">
    <subcellularLocation>
        <location evidence="2 13">Nucleus</location>
    </subcellularLocation>
</comment>
<sequence length="742" mass="82726">MSSSAKLPRVGCRKKKVNPKPNALFTAWLTEWKNEAKEKGWKSECVFDKALKSLKKYPMPLSSGKECKILQYFGPKICKMLDERLHQHNLELEQQVTGSTSAPGILRHSDDSRRQPRLGVHDISESSEEDEEERHPQMLVHDISDCSDEENDQTSLKKRFPSRAGENAVQLITSNSSAFSCVAESTSCTANLSSEGDLIPDVLPGISRKRQKILTRKVEKAKESKSQYIPVYRSGPYAVLLTLYKHAQLPTSKGFMTKAELCLEAQPLADKSFTVPESMSRYTAWSSVSTLIKKGFVIKESSPARYRLSESGHQLAASLHETDKQHRLEGIGKTFDVNTIALGDNVNITAGKNSYPDHQSSISGITLKQPVYELSDSDSEVETVNHISSDKDLIVSVREESPPSVSYSSVLQSAAAIGDPVDPTSFSFLSQQNLKNNSTNAPSAWESKNVSDIPLYPGSFEIVLCVDNREFYGSQSSSRTLLPDLIKNGVACELRCLHVGDLLWIAREQKPVGGAGCKQELVLNYIIERKRMDDFVHSMTSGRLKEQKFRLRHCGIQKKIFLIESFDSMKHFSISEDRIHQAIANTENKVLWPGTLEMVKNAQEDSSNHLCLMPFDCFNESSTKSKMLSVKELFAKQLVQLSGLSAEKAKSITEKYTTPSSLLQAYSSCHSEKERENLLSNIKCGRTLRASYPFIWSTKETGQTAAQEKEKGMLQQALSPPPPVSSILSHAVWNAHQHPSLT</sequence>
<evidence type="ECO:0000256" key="8">
    <source>
        <dbReference type="ARBA" id="ARBA00022801"/>
    </source>
</evidence>
<evidence type="ECO:0000256" key="14">
    <source>
        <dbReference type="SAM" id="MobiDB-lite"/>
    </source>
</evidence>
<dbReference type="GO" id="GO:0046872">
    <property type="term" value="F:metal ion binding"/>
    <property type="evidence" value="ECO:0007669"/>
    <property type="project" value="UniProtKB-UniRule"/>
</dbReference>
<dbReference type="PANTHER" id="PTHR13451:SF0">
    <property type="entry name" value="CROSSOVER JUNCTION ENDONUCLEASE MUS81"/>
    <property type="match status" value="1"/>
</dbReference>
<evidence type="ECO:0000256" key="3">
    <source>
        <dbReference type="ARBA" id="ARBA00010015"/>
    </source>
</evidence>
<dbReference type="GO" id="GO:0005634">
    <property type="term" value="C:nucleus"/>
    <property type="evidence" value="ECO:0007669"/>
    <property type="project" value="UniProtKB-SubCell"/>
</dbReference>
<evidence type="ECO:0000256" key="7">
    <source>
        <dbReference type="ARBA" id="ARBA00022763"/>
    </source>
</evidence>
<dbReference type="GO" id="GO:0031573">
    <property type="term" value="P:mitotic intra-S DNA damage checkpoint signaling"/>
    <property type="evidence" value="ECO:0007669"/>
    <property type="project" value="TreeGrafter"/>
</dbReference>
<evidence type="ECO:0000256" key="2">
    <source>
        <dbReference type="ARBA" id="ARBA00004123"/>
    </source>
</evidence>
<dbReference type="GO" id="GO:0003677">
    <property type="term" value="F:DNA binding"/>
    <property type="evidence" value="ECO:0007669"/>
    <property type="project" value="UniProtKB-UniRule"/>
</dbReference>
<dbReference type="Gene3D" id="1.10.150.110">
    <property type="entry name" value="DNA polymerase beta, N-terminal domain-like"/>
    <property type="match status" value="1"/>
</dbReference>
<dbReference type="SMART" id="SM00891">
    <property type="entry name" value="ERCC4"/>
    <property type="match status" value="1"/>
</dbReference>
<dbReference type="Pfam" id="PF21292">
    <property type="entry name" value="EME1-MUS81_C"/>
    <property type="match status" value="1"/>
</dbReference>
<dbReference type="GO" id="GO:0048476">
    <property type="term" value="C:Holliday junction resolvase complex"/>
    <property type="evidence" value="ECO:0007669"/>
    <property type="project" value="UniProtKB-UniRule"/>
</dbReference>
<evidence type="ECO:0000256" key="10">
    <source>
        <dbReference type="ARBA" id="ARBA00023172"/>
    </source>
</evidence>
<dbReference type="CDD" id="cd20074">
    <property type="entry name" value="XPF_nuclease_Mus81"/>
    <property type="match status" value="1"/>
</dbReference>
<comment type="function">
    <text evidence="13">Interacts with EME1 to form a DNA structure-specific endonuclease with substrate preference for branched DNA structures with a 5'-end at the branch nick. Typical substrates include 3'-flap structures, D-loops, replication forks and nicked Holliday junctions. May be required in mitosis for the processing of stalled or collapsed replication fork intermediates. May be required in meiosis for the repair of meiosis-specific double strand breaks subsequent to single-end invasion (SEI).</text>
</comment>
<comment type="subunit">
    <text evidence="13">Interacts with EME1.</text>
</comment>
<dbReference type="CDD" id="cd21036">
    <property type="entry name" value="WH_MUS81"/>
    <property type="match status" value="1"/>
</dbReference>
<dbReference type="SUPFAM" id="SSF52980">
    <property type="entry name" value="Restriction endonuclease-like"/>
    <property type="match status" value="1"/>
</dbReference>
<dbReference type="OrthoDB" id="5963188at2759"/>
<dbReference type="InterPro" id="IPR047417">
    <property type="entry name" value="WHD_MUS81"/>
</dbReference>
<keyword evidence="7 13" id="KW-0227">DNA damage</keyword>
<dbReference type="EMBL" id="PZQS01000008">
    <property type="protein sequence ID" value="PVD25483.1"/>
    <property type="molecule type" value="Genomic_DNA"/>
</dbReference>
<gene>
    <name evidence="16" type="ORF">C0Q70_13139</name>
</gene>
<dbReference type="AlphaFoldDB" id="A0A2T7NWD3"/>
<keyword evidence="5 13" id="KW-0479">Metal-binding</keyword>
<dbReference type="FunFam" id="1.10.150.110:FF:000001">
    <property type="entry name" value="Putative Crossover junction endonuclease MUS81"/>
    <property type="match status" value="1"/>
</dbReference>
<dbReference type="InterPro" id="IPR033309">
    <property type="entry name" value="Mus81"/>
</dbReference>
<keyword evidence="8 13" id="KW-0378">Hydrolase</keyword>
<dbReference type="FunFam" id="1.10.10.10:FF:000307">
    <property type="entry name" value="Crossover junction endonuclease MUS81"/>
    <property type="match status" value="1"/>
</dbReference>
<keyword evidence="9 13" id="KW-0460">Magnesium</keyword>
<evidence type="ECO:0000256" key="4">
    <source>
        <dbReference type="ARBA" id="ARBA00022722"/>
    </source>
</evidence>
<feature type="domain" description="ERCC4" evidence="15">
    <location>
        <begin position="463"/>
        <end position="567"/>
    </location>
</feature>
<accession>A0A2T7NWD3</accession>
<dbReference type="STRING" id="400727.A0A2T7NWD3"/>
<dbReference type="Pfam" id="PF02732">
    <property type="entry name" value="ERCC4"/>
    <property type="match status" value="1"/>
</dbReference>
<dbReference type="Gene3D" id="1.10.150.670">
    <property type="entry name" value="Crossover junction endonuclease EME1, DNA-binding domain"/>
    <property type="match status" value="1"/>
</dbReference>
<name>A0A2T7NWD3_POMCA</name>
<dbReference type="Pfam" id="PF21136">
    <property type="entry name" value="WHD_MUS81"/>
    <property type="match status" value="1"/>
</dbReference>
<dbReference type="GO" id="GO:0048257">
    <property type="term" value="F:3'-flap endonuclease activity"/>
    <property type="evidence" value="ECO:0007669"/>
    <property type="project" value="TreeGrafter"/>
</dbReference>
<dbReference type="InterPro" id="IPR006166">
    <property type="entry name" value="ERCC4_domain"/>
</dbReference>
<proteinExistence type="inferred from homology"/>
<evidence type="ECO:0000256" key="12">
    <source>
        <dbReference type="ARBA" id="ARBA00023242"/>
    </source>
</evidence>
<dbReference type="InterPro" id="IPR010996">
    <property type="entry name" value="HHH_MUS81"/>
</dbReference>
<evidence type="ECO:0000259" key="15">
    <source>
        <dbReference type="SMART" id="SM00891"/>
    </source>
</evidence>
<dbReference type="InterPro" id="IPR042530">
    <property type="entry name" value="EME1/EME2_C"/>
</dbReference>
<dbReference type="GO" id="GO:0000727">
    <property type="term" value="P:double-strand break repair via break-induced replication"/>
    <property type="evidence" value="ECO:0007669"/>
    <property type="project" value="UniProtKB-UniRule"/>
</dbReference>
<dbReference type="Gene3D" id="1.10.10.10">
    <property type="entry name" value="Winged helix-like DNA-binding domain superfamily/Winged helix DNA-binding domain"/>
    <property type="match status" value="1"/>
</dbReference>
<feature type="compositionally biased region" description="Basic and acidic residues" evidence="14">
    <location>
        <begin position="107"/>
        <end position="124"/>
    </location>
</feature>
<dbReference type="Pfam" id="PF14716">
    <property type="entry name" value="HHH_8"/>
    <property type="match status" value="1"/>
</dbReference>
<evidence type="ECO:0000256" key="13">
    <source>
        <dbReference type="RuleBase" id="RU369042"/>
    </source>
</evidence>
<keyword evidence="10 13" id="KW-0233">DNA recombination</keyword>
<dbReference type="InterPro" id="IPR027421">
    <property type="entry name" value="DNA_pol_lamdba_lyase_dom_sf"/>
</dbReference>
<evidence type="ECO:0000256" key="9">
    <source>
        <dbReference type="ARBA" id="ARBA00022842"/>
    </source>
</evidence>
<evidence type="ECO:0000313" key="16">
    <source>
        <dbReference type="EMBL" id="PVD25483.1"/>
    </source>
</evidence>
<evidence type="ECO:0000313" key="17">
    <source>
        <dbReference type="Proteomes" id="UP000245119"/>
    </source>
</evidence>